<feature type="compositionally biased region" description="Basic and acidic residues" evidence="1">
    <location>
        <begin position="122"/>
        <end position="143"/>
    </location>
</feature>
<gene>
    <name evidence="2" type="ORF">SO802_014335</name>
</gene>
<name>A0AAW2CR73_9ROSI</name>
<comment type="caution">
    <text evidence="2">The sequence shown here is derived from an EMBL/GenBank/DDBJ whole genome shotgun (WGS) entry which is preliminary data.</text>
</comment>
<dbReference type="PANTHER" id="PTHR36075:SF1">
    <property type="entry name" value="OS03G0595200 PROTEIN"/>
    <property type="match status" value="1"/>
</dbReference>
<dbReference type="AlphaFoldDB" id="A0AAW2CR73"/>
<feature type="compositionally biased region" description="Polar residues" evidence="1">
    <location>
        <begin position="102"/>
        <end position="111"/>
    </location>
</feature>
<evidence type="ECO:0000256" key="1">
    <source>
        <dbReference type="SAM" id="MobiDB-lite"/>
    </source>
</evidence>
<organism evidence="2 3">
    <name type="scientific">Lithocarpus litseifolius</name>
    <dbReference type="NCBI Taxonomy" id="425828"/>
    <lineage>
        <taxon>Eukaryota</taxon>
        <taxon>Viridiplantae</taxon>
        <taxon>Streptophyta</taxon>
        <taxon>Embryophyta</taxon>
        <taxon>Tracheophyta</taxon>
        <taxon>Spermatophyta</taxon>
        <taxon>Magnoliopsida</taxon>
        <taxon>eudicotyledons</taxon>
        <taxon>Gunneridae</taxon>
        <taxon>Pentapetalae</taxon>
        <taxon>rosids</taxon>
        <taxon>fabids</taxon>
        <taxon>Fagales</taxon>
        <taxon>Fagaceae</taxon>
        <taxon>Lithocarpus</taxon>
    </lineage>
</organism>
<sequence length="175" mass="19327">MEIWTGSCINEIVDPAILAEYGERGASLQQQFQAFLDLAITCTEEDPQTRPIDTDGFVIPSLEIGDLDRSKTDVSEVEASKPPSPKAKKEENIYLGPHGAPPSQSKQQEPNSGGRKQRFKQKLKEADERTSGTGRENKLESLRELVGGGKATGNMAKGSTWDWLDPHCHESQFEK</sequence>
<evidence type="ECO:0000313" key="3">
    <source>
        <dbReference type="Proteomes" id="UP001459277"/>
    </source>
</evidence>
<accession>A0AAW2CR73</accession>
<feature type="compositionally biased region" description="Basic and acidic residues" evidence="1">
    <location>
        <begin position="164"/>
        <end position="175"/>
    </location>
</feature>
<dbReference type="Proteomes" id="UP001459277">
    <property type="component" value="Unassembled WGS sequence"/>
</dbReference>
<reference evidence="2 3" key="1">
    <citation type="submission" date="2024-01" db="EMBL/GenBank/DDBJ databases">
        <title>A telomere-to-telomere, gap-free genome of sweet tea (Lithocarpus litseifolius).</title>
        <authorList>
            <person name="Zhou J."/>
        </authorList>
    </citation>
    <scope>NUCLEOTIDE SEQUENCE [LARGE SCALE GENOMIC DNA]</scope>
    <source>
        <strain evidence="2">Zhou-2022a</strain>
        <tissue evidence="2">Leaf</tissue>
    </source>
</reference>
<protein>
    <submittedName>
        <fullName evidence="2">Uncharacterized protein</fullName>
    </submittedName>
</protein>
<evidence type="ECO:0000313" key="2">
    <source>
        <dbReference type="EMBL" id="KAL0000554.1"/>
    </source>
</evidence>
<proteinExistence type="predicted"/>
<feature type="region of interest" description="Disordered" evidence="1">
    <location>
        <begin position="68"/>
        <end position="175"/>
    </location>
</feature>
<keyword evidence="3" id="KW-1185">Reference proteome</keyword>
<dbReference type="PANTHER" id="PTHR36075">
    <property type="entry name" value="BNAA10G09820D PROTEIN"/>
    <property type="match status" value="1"/>
</dbReference>
<dbReference type="EMBL" id="JAZDWU010000005">
    <property type="protein sequence ID" value="KAL0000554.1"/>
    <property type="molecule type" value="Genomic_DNA"/>
</dbReference>